<gene>
    <name evidence="2" type="ORF">C7Y71_002950</name>
</gene>
<dbReference type="SUPFAM" id="SSF52129">
    <property type="entry name" value="Caspase-like"/>
    <property type="match status" value="1"/>
</dbReference>
<organism evidence="2 3">
    <name type="scientific">Pseudoprevotella muciniphila</name>
    <dbReference type="NCBI Taxonomy" id="2133944"/>
    <lineage>
        <taxon>Bacteria</taxon>
        <taxon>Pseudomonadati</taxon>
        <taxon>Bacteroidota</taxon>
        <taxon>Bacteroidia</taxon>
        <taxon>Bacteroidales</taxon>
        <taxon>Prevotellaceae</taxon>
        <taxon>Pseudoprevotella</taxon>
    </lineage>
</organism>
<evidence type="ECO:0000313" key="3">
    <source>
        <dbReference type="Proteomes" id="UP000249375"/>
    </source>
</evidence>
<dbReference type="GO" id="GO:0006508">
    <property type="term" value="P:proteolysis"/>
    <property type="evidence" value="ECO:0007669"/>
    <property type="project" value="InterPro"/>
</dbReference>
<feature type="domain" description="Peptidase C14 caspase" evidence="1">
    <location>
        <begin position="24"/>
        <end position="231"/>
    </location>
</feature>
<protein>
    <submittedName>
        <fullName evidence="2">Caspase family protein</fullName>
    </submittedName>
</protein>
<dbReference type="InterPro" id="IPR011600">
    <property type="entry name" value="Pept_C14_caspase"/>
</dbReference>
<evidence type="ECO:0000259" key="1">
    <source>
        <dbReference type="Pfam" id="PF00656"/>
    </source>
</evidence>
<name>A0A5P8E517_9BACT</name>
<keyword evidence="3" id="KW-1185">Reference proteome</keyword>
<dbReference type="InterPro" id="IPR029030">
    <property type="entry name" value="Caspase-like_dom_sf"/>
</dbReference>
<dbReference type="PROSITE" id="PS00018">
    <property type="entry name" value="EF_HAND_1"/>
    <property type="match status" value="1"/>
</dbReference>
<dbReference type="Pfam" id="PF00656">
    <property type="entry name" value="Peptidase_C14"/>
    <property type="match status" value="1"/>
</dbReference>
<dbReference type="Proteomes" id="UP000249375">
    <property type="component" value="Chromosome"/>
</dbReference>
<dbReference type="GO" id="GO:0004197">
    <property type="term" value="F:cysteine-type endopeptidase activity"/>
    <property type="evidence" value="ECO:0007669"/>
    <property type="project" value="InterPro"/>
</dbReference>
<dbReference type="AlphaFoldDB" id="A0A5P8E517"/>
<sequence>MTIKRIIFALLAAFICLLVHGRTYVVCIGISDYPGYRNDLTYSDHDARAMNALFKKGGANTVLLTNGNATVEHVMRAMHIFREAEADDAILFYFSGHGLPGLFCCYDGSLHYNIIYEAMHRSKASKKMIIADACHSGQIRRNSERAADSTQTSVMFFLSSRSNERSIEPMSYGRNAYEWRNSLFTTFVLQALRGRADMDADGFVSAIELFEYVHSNVSAISRGMQHPVMWGKFDRDMPISMVSASQHQAP</sequence>
<dbReference type="OrthoDB" id="9767236at2"/>
<proteinExistence type="predicted"/>
<accession>A0A5P8E517</accession>
<dbReference type="KEGG" id="alq:C7Y71_002950"/>
<reference evidence="2 3" key="1">
    <citation type="submission" date="2018-11" db="EMBL/GenBank/DDBJ databases">
        <authorList>
            <person name="Na S.W."/>
            <person name="Baik M."/>
        </authorList>
    </citation>
    <scope>NUCLEOTIDE SEQUENCE [LARGE SCALE GENOMIC DNA]</scope>
    <source>
        <strain evidence="2 3">E39</strain>
    </source>
</reference>
<dbReference type="Gene3D" id="3.40.50.1460">
    <property type="match status" value="1"/>
</dbReference>
<dbReference type="RefSeq" id="WP_146739438.1">
    <property type="nucleotide sequence ID" value="NZ_CP033459.1"/>
</dbReference>
<evidence type="ECO:0000313" key="2">
    <source>
        <dbReference type="EMBL" id="QFQ12061.1"/>
    </source>
</evidence>
<dbReference type="EMBL" id="CP033459">
    <property type="protein sequence ID" value="QFQ12061.1"/>
    <property type="molecule type" value="Genomic_DNA"/>
</dbReference>
<dbReference type="InterPro" id="IPR018247">
    <property type="entry name" value="EF_Hand_1_Ca_BS"/>
</dbReference>